<reference evidence="2" key="1">
    <citation type="submission" date="2022-11" db="EMBL/GenBank/DDBJ databases">
        <title>Biodiversity and phylogenetic relationships of bacteria.</title>
        <authorList>
            <person name="Machado R.A.R."/>
            <person name="Bhat A."/>
            <person name="Loulou A."/>
            <person name="Kallel S."/>
        </authorList>
    </citation>
    <scope>NUCLEOTIDE SEQUENCE</scope>
    <source>
        <strain evidence="2">K-TC2</strain>
    </source>
</reference>
<name>A0A9X3IK83_9HYPH</name>
<dbReference type="Pfam" id="PF10016">
    <property type="entry name" value="DUF2259"/>
    <property type="match status" value="1"/>
</dbReference>
<dbReference type="InterPro" id="IPR018725">
    <property type="entry name" value="DUF2259_secreted"/>
</dbReference>
<dbReference type="AlphaFoldDB" id="A0A9X3IK83"/>
<protein>
    <submittedName>
        <fullName evidence="2">DUF2259 domain-containing protein</fullName>
    </submittedName>
</protein>
<keyword evidence="3" id="KW-1185">Reference proteome</keyword>
<proteinExistence type="predicted"/>
<comment type="caution">
    <text evidence="2">The sequence shown here is derived from an EMBL/GenBank/DDBJ whole genome shotgun (WGS) entry which is preliminary data.</text>
</comment>
<keyword evidence="1" id="KW-0732">Signal</keyword>
<evidence type="ECO:0000313" key="3">
    <source>
        <dbReference type="Proteomes" id="UP001144805"/>
    </source>
</evidence>
<dbReference type="EMBL" id="JAPKNK010000003">
    <property type="protein sequence ID" value="MCX5569329.1"/>
    <property type="molecule type" value="Genomic_DNA"/>
</dbReference>
<accession>A0A9X3IK83</accession>
<dbReference type="Proteomes" id="UP001144805">
    <property type="component" value="Unassembled WGS sequence"/>
</dbReference>
<evidence type="ECO:0000313" key="2">
    <source>
        <dbReference type="EMBL" id="MCX5569329.1"/>
    </source>
</evidence>
<dbReference type="RefSeq" id="WP_266338303.1">
    <property type="nucleotide sequence ID" value="NZ_JAPKNK010000003.1"/>
</dbReference>
<sequence length="239" mass="25789">MRNLALAACLISGALAASAPTAAMAGDFAERSILGFSPDGGRFAFEEFGIQDGSGFPYSNIFVLDTARDSWVAGTPVRVRLDDETAGIAAARADARKRAGDHLAGLDQPGTLLASNPITESGRDPYSIAFRRHPKQQLDGPELQLKLETIPLDAPNNDDPDYKTQGFRLILQDERGDTVLHEDKSLPASRGTALDYRINDVVIYQRFGQPATLIALVMVLTRGFEGPDGRYMAVTAQLP</sequence>
<evidence type="ECO:0000256" key="1">
    <source>
        <dbReference type="SAM" id="SignalP"/>
    </source>
</evidence>
<organism evidence="2 3">
    <name type="scientific">Kaistia nematophila</name>
    <dbReference type="NCBI Taxonomy" id="2994654"/>
    <lineage>
        <taxon>Bacteria</taxon>
        <taxon>Pseudomonadati</taxon>
        <taxon>Pseudomonadota</taxon>
        <taxon>Alphaproteobacteria</taxon>
        <taxon>Hyphomicrobiales</taxon>
        <taxon>Kaistiaceae</taxon>
        <taxon>Kaistia</taxon>
    </lineage>
</organism>
<feature type="chain" id="PRO_5040929292" evidence="1">
    <location>
        <begin position="26"/>
        <end position="239"/>
    </location>
</feature>
<gene>
    <name evidence="2" type="ORF">OSH07_09000</name>
</gene>
<feature type="signal peptide" evidence="1">
    <location>
        <begin position="1"/>
        <end position="25"/>
    </location>
</feature>